<name>A0A7L0ICM9_AREIN</name>
<evidence type="ECO:0000313" key="3">
    <source>
        <dbReference type="Proteomes" id="UP000541811"/>
    </source>
</evidence>
<feature type="domain" description="Gasdermin PUB" evidence="1">
    <location>
        <begin position="6"/>
        <end position="80"/>
    </location>
</feature>
<dbReference type="EMBL" id="VXAK01033325">
    <property type="protein sequence ID" value="NXK29660.1"/>
    <property type="molecule type" value="Genomic_DNA"/>
</dbReference>
<dbReference type="GO" id="GO:0005546">
    <property type="term" value="F:phosphatidylinositol-4,5-bisphosphate binding"/>
    <property type="evidence" value="ECO:0007669"/>
    <property type="project" value="TreeGrafter"/>
</dbReference>
<gene>
    <name evidence="2" type="primary">Gsdma2</name>
    <name evidence="2" type="ORF">AREINT_R07840</name>
</gene>
<dbReference type="Pfam" id="PF17708">
    <property type="entry name" value="Gasdermin_C"/>
    <property type="match status" value="1"/>
</dbReference>
<organism evidence="2 3">
    <name type="scientific">Arenaria interpres</name>
    <name type="common">Ruddy turnstone</name>
    <name type="synonym">Tringa interpres</name>
    <dbReference type="NCBI Taxonomy" id="54971"/>
    <lineage>
        <taxon>Eukaryota</taxon>
        <taxon>Metazoa</taxon>
        <taxon>Chordata</taxon>
        <taxon>Craniata</taxon>
        <taxon>Vertebrata</taxon>
        <taxon>Euteleostomi</taxon>
        <taxon>Archelosauria</taxon>
        <taxon>Archosauria</taxon>
        <taxon>Dinosauria</taxon>
        <taxon>Saurischia</taxon>
        <taxon>Theropoda</taxon>
        <taxon>Coelurosauria</taxon>
        <taxon>Aves</taxon>
        <taxon>Neognathae</taxon>
        <taxon>Neoaves</taxon>
        <taxon>Charadriiformes</taxon>
        <taxon>Scolopacidae</taxon>
        <taxon>Arenaria</taxon>
    </lineage>
</organism>
<dbReference type="GO" id="GO:0070273">
    <property type="term" value="F:phosphatidylinositol-4-phosphate binding"/>
    <property type="evidence" value="ECO:0007669"/>
    <property type="project" value="TreeGrafter"/>
</dbReference>
<dbReference type="Proteomes" id="UP000541811">
    <property type="component" value="Unassembled WGS sequence"/>
</dbReference>
<dbReference type="GO" id="GO:0042742">
    <property type="term" value="P:defense response to bacterium"/>
    <property type="evidence" value="ECO:0007669"/>
    <property type="project" value="TreeGrafter"/>
</dbReference>
<sequence length="105" mass="11854">TCFNSAELTEDQLLLLLVSLEEKIMPQQLKLVMSILEHDIEKERSFRVDARLLSFSQEKEQELTLAMIEMSGATLQKDGSVICKEDAFLAIAALCVSLYILNFLS</sequence>
<feature type="non-terminal residue" evidence="2">
    <location>
        <position position="105"/>
    </location>
</feature>
<dbReference type="AlphaFoldDB" id="A0A7L0ICM9"/>
<dbReference type="GO" id="GO:0070269">
    <property type="term" value="P:pyroptotic inflammatory response"/>
    <property type="evidence" value="ECO:0007669"/>
    <property type="project" value="TreeGrafter"/>
</dbReference>
<dbReference type="PANTHER" id="PTHR16399:SF18">
    <property type="entry name" value="GASDERMIN-A"/>
    <property type="match status" value="1"/>
</dbReference>
<accession>A0A7L0ICM9</accession>
<evidence type="ECO:0000259" key="1">
    <source>
        <dbReference type="Pfam" id="PF17708"/>
    </source>
</evidence>
<feature type="non-terminal residue" evidence="2">
    <location>
        <position position="1"/>
    </location>
</feature>
<dbReference type="InterPro" id="IPR041263">
    <property type="entry name" value="Gasdermin_PUB"/>
</dbReference>
<protein>
    <submittedName>
        <fullName evidence="2">GSDA2 protein</fullName>
    </submittedName>
</protein>
<proteinExistence type="predicted"/>
<reference evidence="2 3" key="1">
    <citation type="submission" date="2019-09" db="EMBL/GenBank/DDBJ databases">
        <title>Bird 10,000 Genomes (B10K) Project - Family phase.</title>
        <authorList>
            <person name="Zhang G."/>
        </authorList>
    </citation>
    <scope>NUCLEOTIDE SEQUENCE [LARGE SCALE GENOMIC DNA]</scope>
    <source>
        <strain evidence="2">B10K-DU-005-73</strain>
        <tissue evidence="2">Liver</tissue>
    </source>
</reference>
<dbReference type="InterPro" id="IPR007677">
    <property type="entry name" value="Gasdermin"/>
</dbReference>
<keyword evidence="3" id="KW-1185">Reference proteome</keyword>
<dbReference type="PANTHER" id="PTHR16399">
    <property type="entry name" value="GASDERMIN"/>
    <property type="match status" value="1"/>
</dbReference>
<dbReference type="GO" id="GO:0001786">
    <property type="term" value="F:phosphatidylserine binding"/>
    <property type="evidence" value="ECO:0007669"/>
    <property type="project" value="TreeGrafter"/>
</dbReference>
<comment type="caution">
    <text evidence="2">The sequence shown here is derived from an EMBL/GenBank/DDBJ whole genome shotgun (WGS) entry which is preliminary data.</text>
</comment>
<evidence type="ECO:0000313" key="2">
    <source>
        <dbReference type="EMBL" id="NXK29660.1"/>
    </source>
</evidence>